<proteinExistence type="predicted"/>
<keyword evidence="2" id="KW-0472">Membrane</keyword>
<feature type="transmembrane region" description="Helical" evidence="2">
    <location>
        <begin position="111"/>
        <end position="132"/>
    </location>
</feature>
<feature type="compositionally biased region" description="Basic and acidic residues" evidence="1">
    <location>
        <begin position="184"/>
        <end position="200"/>
    </location>
</feature>
<feature type="transmembrane region" description="Helical" evidence="2">
    <location>
        <begin position="79"/>
        <end position="99"/>
    </location>
</feature>
<dbReference type="Proteomes" id="UP000030763">
    <property type="component" value="Unassembled WGS sequence"/>
</dbReference>
<dbReference type="GeneID" id="25336799"/>
<dbReference type="OrthoDB" id="347429at2759"/>
<name>U6MES1_EIMMA</name>
<sequence>MRHLQNIGKPRTEPAYSRQWLAGGSQMFFLAFFALPLAYVLLHQSFWSSACMQPFTGLMPLVGEQATALAGLLLRCHSVFLGLAAAFAGSILAAAFHGLFQPGGKTMSAALAAAASLAFCGSIFFDVLAAAVPSSGISCTYTPFIADMRSGFVAVKGFAMASTLSHQLGQICLSLSATTVKPSDDREITADQHEKQEADACRVPAK</sequence>
<accession>U6MES1</accession>
<evidence type="ECO:0000313" key="3">
    <source>
        <dbReference type="EMBL" id="CDJ60160.1"/>
    </source>
</evidence>
<keyword evidence="4" id="KW-1185">Reference proteome</keyword>
<dbReference type="RefSeq" id="XP_013336805.1">
    <property type="nucleotide sequence ID" value="XM_013481351.1"/>
</dbReference>
<dbReference type="VEuPathDB" id="ToxoDB:EMWEY_00028130"/>
<reference evidence="3" key="2">
    <citation type="submission" date="2013-10" db="EMBL/GenBank/DDBJ databases">
        <authorList>
            <person name="Aslett M."/>
        </authorList>
    </citation>
    <scope>NUCLEOTIDE SEQUENCE [LARGE SCALE GENOMIC DNA]</scope>
    <source>
        <strain evidence="3">Weybridge</strain>
    </source>
</reference>
<evidence type="ECO:0000313" key="4">
    <source>
        <dbReference type="Proteomes" id="UP000030763"/>
    </source>
</evidence>
<gene>
    <name evidence="3" type="ORF">EMWEY_00028130</name>
</gene>
<protein>
    <submittedName>
        <fullName evidence="3">Uncharacterized protein</fullName>
    </submittedName>
</protein>
<keyword evidence="2" id="KW-0812">Transmembrane</keyword>
<organism evidence="3 4">
    <name type="scientific">Eimeria maxima</name>
    <name type="common">Coccidian parasite</name>
    <dbReference type="NCBI Taxonomy" id="5804"/>
    <lineage>
        <taxon>Eukaryota</taxon>
        <taxon>Sar</taxon>
        <taxon>Alveolata</taxon>
        <taxon>Apicomplexa</taxon>
        <taxon>Conoidasida</taxon>
        <taxon>Coccidia</taxon>
        <taxon>Eucoccidiorida</taxon>
        <taxon>Eimeriorina</taxon>
        <taxon>Eimeriidae</taxon>
        <taxon>Eimeria</taxon>
    </lineage>
</organism>
<keyword evidence="2" id="KW-1133">Transmembrane helix</keyword>
<reference evidence="3" key="1">
    <citation type="submission" date="2013-10" db="EMBL/GenBank/DDBJ databases">
        <title>Genomic analysis of the causative agents of coccidiosis in chickens.</title>
        <authorList>
            <person name="Reid A.J."/>
            <person name="Blake D."/>
            <person name="Billington K."/>
            <person name="Browne H."/>
            <person name="Dunn M."/>
            <person name="Hung S."/>
            <person name="Kawahara F."/>
            <person name="Miranda-Saavedra D."/>
            <person name="Mourier T."/>
            <person name="Nagra H."/>
            <person name="Otto T.D."/>
            <person name="Rawlings N."/>
            <person name="Sanchez A."/>
            <person name="Sanders M."/>
            <person name="Subramaniam C."/>
            <person name="Tay Y."/>
            <person name="Dear P."/>
            <person name="Doerig C."/>
            <person name="Gruber A."/>
            <person name="Parkinson J."/>
            <person name="Shirley M."/>
            <person name="Wan K.L."/>
            <person name="Berriman M."/>
            <person name="Tomley F."/>
            <person name="Pain A."/>
        </authorList>
    </citation>
    <scope>NUCLEOTIDE SEQUENCE [LARGE SCALE GENOMIC DNA]</scope>
    <source>
        <strain evidence="3">Weybridge</strain>
    </source>
</reference>
<dbReference type="AlphaFoldDB" id="U6MES1"/>
<feature type="region of interest" description="Disordered" evidence="1">
    <location>
        <begin position="184"/>
        <end position="206"/>
    </location>
</feature>
<evidence type="ECO:0000256" key="2">
    <source>
        <dbReference type="SAM" id="Phobius"/>
    </source>
</evidence>
<dbReference type="EMBL" id="HG721434">
    <property type="protein sequence ID" value="CDJ60160.1"/>
    <property type="molecule type" value="Genomic_DNA"/>
</dbReference>
<evidence type="ECO:0000256" key="1">
    <source>
        <dbReference type="SAM" id="MobiDB-lite"/>
    </source>
</evidence>
<feature type="transmembrane region" description="Helical" evidence="2">
    <location>
        <begin position="20"/>
        <end position="42"/>
    </location>
</feature>